<name>A0A553GX37_9PSED</name>
<dbReference type="Gene3D" id="1.10.10.60">
    <property type="entry name" value="Homeodomain-like"/>
    <property type="match status" value="1"/>
</dbReference>
<dbReference type="GO" id="GO:0005737">
    <property type="term" value="C:cytoplasm"/>
    <property type="evidence" value="ECO:0007669"/>
    <property type="project" value="UniProtKB-SubCell"/>
</dbReference>
<dbReference type="AlphaFoldDB" id="A0A553GX37"/>
<proteinExistence type="predicted"/>
<dbReference type="PROSITE" id="PS01124">
    <property type="entry name" value="HTH_ARAC_FAMILY_2"/>
    <property type="match status" value="1"/>
</dbReference>
<dbReference type="InterPro" id="IPR009057">
    <property type="entry name" value="Homeodomain-like_sf"/>
</dbReference>
<dbReference type="Pfam" id="PF12833">
    <property type="entry name" value="HTH_18"/>
    <property type="match status" value="1"/>
</dbReference>
<comment type="caution">
    <text evidence="8">The sequence shown here is derived from an EMBL/GenBank/DDBJ whole genome shotgun (WGS) entry which is preliminary data.</text>
</comment>
<keyword evidence="9" id="KW-1185">Reference proteome</keyword>
<keyword evidence="3" id="KW-0238">DNA-binding</keyword>
<dbReference type="PANTHER" id="PTHR46796">
    <property type="entry name" value="HTH-TYPE TRANSCRIPTIONAL ACTIVATOR RHAS-RELATED"/>
    <property type="match status" value="1"/>
</dbReference>
<dbReference type="GO" id="GO:0043565">
    <property type="term" value="F:sequence-specific DNA binding"/>
    <property type="evidence" value="ECO:0007669"/>
    <property type="project" value="InterPro"/>
</dbReference>
<gene>
    <name evidence="8" type="ORF">FM069_15095</name>
</gene>
<evidence type="ECO:0000256" key="3">
    <source>
        <dbReference type="ARBA" id="ARBA00023125"/>
    </source>
</evidence>
<organism evidence="8 9">
    <name type="scientific">Pseudomonas mangiferae</name>
    <dbReference type="NCBI Taxonomy" id="2593654"/>
    <lineage>
        <taxon>Bacteria</taxon>
        <taxon>Pseudomonadati</taxon>
        <taxon>Pseudomonadota</taxon>
        <taxon>Gammaproteobacteria</taxon>
        <taxon>Pseudomonadales</taxon>
        <taxon>Pseudomonadaceae</taxon>
        <taxon>Pseudomonas</taxon>
    </lineage>
</organism>
<sequence length="329" mass="35869">MSPSDPRPCTFGFVLLDGYSLAALTAALEPLREANQAAGRPLYAWHVLGDDGAASEEGLRLVNDGSLAGAPALDALILCGGRQVPRAHRPEFIQDLQRRARQARLMGALGAGYAALAEAGLLDDFSCASPAAPVRFPRVSFLARPWVLDRQRGTAVDGDGAAALLRHWVARDQGQADGAPWSGLPAVEPAGHLPGLYPPKLQEIVALMEANLEEPLELDALARYVEVSRRQLERLFQKYLQGSPSRHYLRLRLMRARQLLRQTTLPILEIATDCGFVSTPHFSKCYRECFGRSPRDERTGSNVFALPASTDERVRASVRSGRGWAGVRA</sequence>
<comment type="function">
    <text evidence="6">Regulatory protein of the TOL plasmid xyl operons. XylS activates the xylXYZLTEGFJQKIH operon required for the degradation of toluene, m-xylene and p-xylene.</text>
</comment>
<evidence type="ECO:0000313" key="9">
    <source>
        <dbReference type="Proteomes" id="UP000315235"/>
    </source>
</evidence>
<dbReference type="SUPFAM" id="SSF52317">
    <property type="entry name" value="Class I glutamine amidotransferase-like"/>
    <property type="match status" value="1"/>
</dbReference>
<feature type="domain" description="HTH araC/xylS-type" evidence="7">
    <location>
        <begin position="202"/>
        <end position="300"/>
    </location>
</feature>
<reference evidence="8 9" key="1">
    <citation type="submission" date="2019-07" db="EMBL/GenBank/DDBJ databases">
        <title>Pseudomonas mangiferae sp. nov., isolated from bark of mango tree in Thailand.</title>
        <authorList>
            <person name="Srisuk N."/>
            <person name="Anurat P."/>
        </authorList>
    </citation>
    <scope>NUCLEOTIDE SEQUENCE [LARGE SCALE GENOMIC DNA]</scope>
    <source>
        <strain evidence="8 9">DMKU_BBB3-04</strain>
    </source>
</reference>
<dbReference type="Proteomes" id="UP000315235">
    <property type="component" value="Unassembled WGS sequence"/>
</dbReference>
<dbReference type="InterPro" id="IPR018062">
    <property type="entry name" value="HTH_AraC-typ_CS"/>
</dbReference>
<dbReference type="EMBL" id="VJOY01000010">
    <property type="protein sequence ID" value="TRX74067.1"/>
    <property type="molecule type" value="Genomic_DNA"/>
</dbReference>
<evidence type="ECO:0000259" key="7">
    <source>
        <dbReference type="PROSITE" id="PS01124"/>
    </source>
</evidence>
<dbReference type="GO" id="GO:0009893">
    <property type="term" value="P:positive regulation of metabolic process"/>
    <property type="evidence" value="ECO:0007669"/>
    <property type="project" value="UniProtKB-ARBA"/>
</dbReference>
<dbReference type="RefSeq" id="WP_143489193.1">
    <property type="nucleotide sequence ID" value="NZ_VJOY01000010.1"/>
</dbReference>
<evidence type="ECO:0000313" key="8">
    <source>
        <dbReference type="EMBL" id="TRX74067.1"/>
    </source>
</evidence>
<dbReference type="OrthoDB" id="9803764at2"/>
<dbReference type="GO" id="GO:0003700">
    <property type="term" value="F:DNA-binding transcription factor activity"/>
    <property type="evidence" value="ECO:0007669"/>
    <property type="project" value="InterPro"/>
</dbReference>
<evidence type="ECO:0000256" key="6">
    <source>
        <dbReference type="ARBA" id="ARBA00037345"/>
    </source>
</evidence>
<evidence type="ECO:0000256" key="5">
    <source>
        <dbReference type="ARBA" id="ARBA00023163"/>
    </source>
</evidence>
<keyword evidence="2" id="KW-0805">Transcription regulation</keyword>
<dbReference type="Gene3D" id="3.40.50.880">
    <property type="match status" value="1"/>
</dbReference>
<protein>
    <submittedName>
        <fullName evidence="8">Helix-turn-helix domain-containing protein</fullName>
    </submittedName>
</protein>
<dbReference type="InterPro" id="IPR018060">
    <property type="entry name" value="HTH_AraC"/>
</dbReference>
<comment type="subcellular location">
    <subcellularLocation>
        <location evidence="1">Cytoplasm</location>
    </subcellularLocation>
</comment>
<evidence type="ECO:0000256" key="2">
    <source>
        <dbReference type="ARBA" id="ARBA00023015"/>
    </source>
</evidence>
<dbReference type="PROSITE" id="PS00041">
    <property type="entry name" value="HTH_ARAC_FAMILY_1"/>
    <property type="match status" value="1"/>
</dbReference>
<keyword evidence="4" id="KW-0010">Activator</keyword>
<dbReference type="InterPro" id="IPR050204">
    <property type="entry name" value="AraC_XylS_family_regulators"/>
</dbReference>
<keyword evidence="5" id="KW-0804">Transcription</keyword>
<dbReference type="InterPro" id="IPR029062">
    <property type="entry name" value="Class_I_gatase-like"/>
</dbReference>
<dbReference type="FunFam" id="1.10.10.60:FF:000090">
    <property type="entry name" value="Transcriptional regulator ArgR, AraC family"/>
    <property type="match status" value="1"/>
</dbReference>
<accession>A0A553GX37</accession>
<evidence type="ECO:0000256" key="1">
    <source>
        <dbReference type="ARBA" id="ARBA00004496"/>
    </source>
</evidence>
<dbReference type="SUPFAM" id="SSF46689">
    <property type="entry name" value="Homeodomain-like"/>
    <property type="match status" value="2"/>
</dbReference>
<evidence type="ECO:0000256" key="4">
    <source>
        <dbReference type="ARBA" id="ARBA00023159"/>
    </source>
</evidence>
<dbReference type="SMART" id="SM00342">
    <property type="entry name" value="HTH_ARAC"/>
    <property type="match status" value="1"/>
</dbReference>